<evidence type="ECO:0000256" key="1">
    <source>
        <dbReference type="ARBA" id="ARBA00023125"/>
    </source>
</evidence>
<keyword evidence="4" id="KW-1185">Reference proteome</keyword>
<comment type="caution">
    <text evidence="3">The sequence shown here is derived from an EMBL/GenBank/DDBJ whole genome shotgun (WGS) entry which is preliminary data.</text>
</comment>
<dbReference type="RefSeq" id="WP_284192780.1">
    <property type="nucleotide sequence ID" value="NZ_BSPW01000059.1"/>
</dbReference>
<dbReference type="Gene3D" id="1.10.150.130">
    <property type="match status" value="1"/>
</dbReference>
<evidence type="ECO:0000313" key="4">
    <source>
        <dbReference type="Proteomes" id="UP001157138"/>
    </source>
</evidence>
<gene>
    <name evidence="3" type="ORF">GCM10007938_26920</name>
</gene>
<dbReference type="Proteomes" id="UP001157138">
    <property type="component" value="Unassembled WGS sequence"/>
</dbReference>
<dbReference type="InterPro" id="IPR010998">
    <property type="entry name" value="Integrase_recombinase_N"/>
</dbReference>
<dbReference type="SUPFAM" id="SSF56349">
    <property type="entry name" value="DNA breaking-rejoining enzymes"/>
    <property type="match status" value="1"/>
</dbReference>
<sequence>MPRPRKLENRGLPEGLYHKGVKGYVFKRIDNTWKSLGHDKAKAVVLAKRYNATFRVDSELTHVITEFCPNKGSSNGSPLSEFFDRLRIRYEEDEQPSKETLTLFLNRLSKLEEVLGDRIGDSVTLSDVNHVLTLFTTDKSNEVYNRWLGFMVKVFDYALDEGVMTDNPARRKKSRRIEAKRRNRLSLTEYKEIWLAAPLWLRTAMALSIETTHSVNEVCSMKYTDFEQLNQPVVEQGLKIYGYLKIHRQKVKDKEASRVRIPVTESLLQIIRTSREDDVASPYIVHRIPLKRSNEVSQNCDHYTQVNKKYLSKQFSIVRDRVGVQDNLASDQRPTFHEIRALSIHLYDKAGYDPQARAAHTDSRSTEVYKEGHIHWVTVPAAELSVV</sequence>
<dbReference type="InterPro" id="IPR011010">
    <property type="entry name" value="DNA_brk_join_enz"/>
</dbReference>
<proteinExistence type="predicted"/>
<evidence type="ECO:0000313" key="3">
    <source>
        <dbReference type="EMBL" id="GLT18910.1"/>
    </source>
</evidence>
<evidence type="ECO:0000256" key="2">
    <source>
        <dbReference type="ARBA" id="ARBA00023172"/>
    </source>
</evidence>
<dbReference type="EMBL" id="BSPW01000059">
    <property type="protein sequence ID" value="GLT18910.1"/>
    <property type="molecule type" value="Genomic_DNA"/>
</dbReference>
<reference evidence="4" key="1">
    <citation type="journal article" date="2019" name="Int. J. Syst. Evol. Microbiol.">
        <title>The Global Catalogue of Microorganisms (GCM) 10K type strain sequencing project: providing services to taxonomists for standard genome sequencing and annotation.</title>
        <authorList>
            <consortium name="The Broad Institute Genomics Platform"/>
            <consortium name="The Broad Institute Genome Sequencing Center for Infectious Disease"/>
            <person name="Wu L."/>
            <person name="Ma J."/>
        </authorList>
    </citation>
    <scope>NUCLEOTIDE SEQUENCE [LARGE SCALE GENOMIC DNA]</scope>
    <source>
        <strain evidence="4">NBRC 108723</strain>
    </source>
</reference>
<dbReference type="Gene3D" id="1.10.443.10">
    <property type="entry name" value="Intergrase catalytic core"/>
    <property type="match status" value="1"/>
</dbReference>
<name>A0ABQ6F085_9VIBR</name>
<accession>A0ABQ6F085</accession>
<dbReference type="InterPro" id="IPR013762">
    <property type="entry name" value="Integrase-like_cat_sf"/>
</dbReference>
<organism evidence="3 4">
    <name type="scientific">Vibrio zhanjiangensis</name>
    <dbReference type="NCBI Taxonomy" id="1046128"/>
    <lineage>
        <taxon>Bacteria</taxon>
        <taxon>Pseudomonadati</taxon>
        <taxon>Pseudomonadota</taxon>
        <taxon>Gammaproteobacteria</taxon>
        <taxon>Vibrionales</taxon>
        <taxon>Vibrionaceae</taxon>
        <taxon>Vibrio</taxon>
    </lineage>
</organism>
<protein>
    <submittedName>
        <fullName evidence="3">Integrase</fullName>
    </submittedName>
</protein>
<keyword evidence="2" id="KW-0233">DNA recombination</keyword>
<keyword evidence="1" id="KW-0238">DNA-binding</keyword>
<dbReference type="Gene3D" id="3.30.160.60">
    <property type="entry name" value="Classic Zinc Finger"/>
    <property type="match status" value="1"/>
</dbReference>